<evidence type="ECO:0000313" key="8">
    <source>
        <dbReference type="WBParaSite" id="GPUH_0000307601-mRNA-1"/>
    </source>
</evidence>
<feature type="domain" description="Ig-like" evidence="5">
    <location>
        <begin position="1"/>
        <end position="80"/>
    </location>
</feature>
<feature type="domain" description="Ig-like" evidence="5">
    <location>
        <begin position="85"/>
        <end position="179"/>
    </location>
</feature>
<keyword evidence="1" id="KW-0732">Signal</keyword>
<dbReference type="InterPro" id="IPR003599">
    <property type="entry name" value="Ig_sub"/>
</dbReference>
<dbReference type="InterPro" id="IPR036179">
    <property type="entry name" value="Ig-like_dom_sf"/>
</dbReference>
<protein>
    <submittedName>
        <fullName evidence="8">Ig-like domain-containing protein</fullName>
    </submittedName>
</protein>
<evidence type="ECO:0000313" key="6">
    <source>
        <dbReference type="EMBL" id="VDK37691.1"/>
    </source>
</evidence>
<dbReference type="SMART" id="SM00409">
    <property type="entry name" value="IG"/>
    <property type="match status" value="2"/>
</dbReference>
<dbReference type="PANTHER" id="PTHR45080:SF8">
    <property type="entry name" value="IG-LIKE DOMAIN-CONTAINING PROTEIN"/>
    <property type="match status" value="1"/>
</dbReference>
<dbReference type="GO" id="GO:0005886">
    <property type="term" value="C:plasma membrane"/>
    <property type="evidence" value="ECO:0007669"/>
    <property type="project" value="TreeGrafter"/>
</dbReference>
<evidence type="ECO:0000256" key="2">
    <source>
        <dbReference type="ARBA" id="ARBA00022737"/>
    </source>
</evidence>
<dbReference type="AlphaFoldDB" id="A0A183D2Y0"/>
<dbReference type="Proteomes" id="UP000271098">
    <property type="component" value="Unassembled WGS sequence"/>
</dbReference>
<evidence type="ECO:0000313" key="7">
    <source>
        <dbReference type="Proteomes" id="UP000271098"/>
    </source>
</evidence>
<dbReference type="PROSITE" id="PS50835">
    <property type="entry name" value="IG_LIKE"/>
    <property type="match status" value="2"/>
</dbReference>
<dbReference type="GO" id="GO:0050808">
    <property type="term" value="P:synapse organization"/>
    <property type="evidence" value="ECO:0007669"/>
    <property type="project" value="TreeGrafter"/>
</dbReference>
<dbReference type="InterPro" id="IPR013098">
    <property type="entry name" value="Ig_I-set"/>
</dbReference>
<accession>A0A183D2Y0</accession>
<dbReference type="GO" id="GO:0030424">
    <property type="term" value="C:axon"/>
    <property type="evidence" value="ECO:0007669"/>
    <property type="project" value="TreeGrafter"/>
</dbReference>
<gene>
    <name evidence="6" type="ORF">GPUH_LOCUS3071</name>
</gene>
<dbReference type="SMART" id="SM00408">
    <property type="entry name" value="IGc2"/>
    <property type="match status" value="2"/>
</dbReference>
<reference evidence="6 7" key="2">
    <citation type="submission" date="2018-11" db="EMBL/GenBank/DDBJ databases">
        <authorList>
            <consortium name="Pathogen Informatics"/>
        </authorList>
    </citation>
    <scope>NUCLEOTIDE SEQUENCE [LARGE SCALE GENOMIC DNA]</scope>
</reference>
<keyword evidence="3" id="KW-1015">Disulfide bond</keyword>
<dbReference type="PANTHER" id="PTHR45080">
    <property type="entry name" value="CONTACTIN 5"/>
    <property type="match status" value="1"/>
</dbReference>
<dbReference type="FunFam" id="2.60.40.10:FF:000032">
    <property type="entry name" value="palladin isoform X1"/>
    <property type="match status" value="1"/>
</dbReference>
<sequence>RRVQVNVGRTAVISCPAFGSPEPSISWLKNGQPLITDNRHALLNGGRQLEISDTSADDDARYTCIATNDIGLADLETYLQVVGAPVISGGKQEMIEVLVNEPKDLICDASGTEPIEIEWLRDGKAIEFGGGPRSATSYLQVSSRGRILHILSAQVTDSARYTCIAQNSAGDAKKIYDLAVLVPPTINETSSSPPLQTIIPGTGFAVECNVYAIPDAQVCILHLKTEKC</sequence>
<keyword evidence="2" id="KW-0677">Repeat</keyword>
<dbReference type="GO" id="GO:0043025">
    <property type="term" value="C:neuronal cell body"/>
    <property type="evidence" value="ECO:0007669"/>
    <property type="project" value="TreeGrafter"/>
</dbReference>
<evidence type="ECO:0000259" key="5">
    <source>
        <dbReference type="PROSITE" id="PS50835"/>
    </source>
</evidence>
<evidence type="ECO:0000256" key="3">
    <source>
        <dbReference type="ARBA" id="ARBA00023157"/>
    </source>
</evidence>
<dbReference type="FunFam" id="2.60.40.10:FF:000130">
    <property type="entry name" value="Hemicentin 1"/>
    <property type="match status" value="1"/>
</dbReference>
<dbReference type="CDD" id="cd00096">
    <property type="entry name" value="Ig"/>
    <property type="match status" value="1"/>
</dbReference>
<dbReference type="WBParaSite" id="GPUH_0000307601-mRNA-1">
    <property type="protein sequence ID" value="GPUH_0000307601-mRNA-1"/>
    <property type="gene ID" value="GPUH_0000307601"/>
</dbReference>
<dbReference type="OrthoDB" id="5985519at2759"/>
<keyword evidence="7" id="KW-1185">Reference proteome</keyword>
<dbReference type="SUPFAM" id="SSF48726">
    <property type="entry name" value="Immunoglobulin"/>
    <property type="match status" value="2"/>
</dbReference>
<evidence type="ECO:0000256" key="1">
    <source>
        <dbReference type="ARBA" id="ARBA00022729"/>
    </source>
</evidence>
<dbReference type="EMBL" id="UYRT01004999">
    <property type="protein sequence ID" value="VDK37691.1"/>
    <property type="molecule type" value="Genomic_DNA"/>
</dbReference>
<dbReference type="GO" id="GO:0008046">
    <property type="term" value="F:axon guidance receptor activity"/>
    <property type="evidence" value="ECO:0007669"/>
    <property type="project" value="TreeGrafter"/>
</dbReference>
<proteinExistence type="predicted"/>
<dbReference type="Gene3D" id="2.60.40.10">
    <property type="entry name" value="Immunoglobulins"/>
    <property type="match status" value="2"/>
</dbReference>
<dbReference type="Pfam" id="PF07679">
    <property type="entry name" value="I-set"/>
    <property type="match status" value="2"/>
</dbReference>
<dbReference type="InterPro" id="IPR050958">
    <property type="entry name" value="Cell_Adh-Cytoskel_Orgn"/>
</dbReference>
<dbReference type="InterPro" id="IPR003598">
    <property type="entry name" value="Ig_sub2"/>
</dbReference>
<keyword evidence="4" id="KW-0393">Immunoglobulin domain</keyword>
<organism evidence="8">
    <name type="scientific">Gongylonema pulchrum</name>
    <dbReference type="NCBI Taxonomy" id="637853"/>
    <lineage>
        <taxon>Eukaryota</taxon>
        <taxon>Metazoa</taxon>
        <taxon>Ecdysozoa</taxon>
        <taxon>Nematoda</taxon>
        <taxon>Chromadorea</taxon>
        <taxon>Rhabditida</taxon>
        <taxon>Spirurina</taxon>
        <taxon>Spiruromorpha</taxon>
        <taxon>Spiruroidea</taxon>
        <taxon>Gongylonematidae</taxon>
        <taxon>Gongylonema</taxon>
    </lineage>
</organism>
<reference evidence="8" key="1">
    <citation type="submission" date="2016-06" db="UniProtKB">
        <authorList>
            <consortium name="WormBaseParasite"/>
        </authorList>
    </citation>
    <scope>IDENTIFICATION</scope>
</reference>
<dbReference type="InterPro" id="IPR007110">
    <property type="entry name" value="Ig-like_dom"/>
</dbReference>
<evidence type="ECO:0000256" key="4">
    <source>
        <dbReference type="ARBA" id="ARBA00023319"/>
    </source>
</evidence>
<dbReference type="InterPro" id="IPR013783">
    <property type="entry name" value="Ig-like_fold"/>
</dbReference>
<name>A0A183D2Y0_9BILA</name>
<dbReference type="GO" id="GO:0007156">
    <property type="term" value="P:homophilic cell adhesion via plasma membrane adhesion molecules"/>
    <property type="evidence" value="ECO:0007669"/>
    <property type="project" value="TreeGrafter"/>
</dbReference>